<dbReference type="SUPFAM" id="SSF51658">
    <property type="entry name" value="Xylose isomerase-like"/>
    <property type="match status" value="1"/>
</dbReference>
<dbReference type="Pfam" id="PF01261">
    <property type="entry name" value="AP_endonuc_2"/>
    <property type="match status" value="1"/>
</dbReference>
<protein>
    <submittedName>
        <fullName evidence="2">Sugar phosphate isomerase/epimerase</fullName>
    </submittedName>
</protein>
<gene>
    <name evidence="2" type="ORF">K0U00_04455</name>
</gene>
<evidence type="ECO:0000313" key="2">
    <source>
        <dbReference type="EMBL" id="MBW7453284.1"/>
    </source>
</evidence>
<dbReference type="PANTHER" id="PTHR12110">
    <property type="entry name" value="HYDROXYPYRUVATE ISOMERASE"/>
    <property type="match status" value="1"/>
</dbReference>
<dbReference type="InterPro" id="IPR036237">
    <property type="entry name" value="Xyl_isomerase-like_sf"/>
</dbReference>
<dbReference type="Gene3D" id="3.20.20.150">
    <property type="entry name" value="Divalent-metal-dependent TIM barrel enzymes"/>
    <property type="match status" value="1"/>
</dbReference>
<sequence>MNNQIGIGLQMYTLREELNRDFRGTLRKVAEIGYEGVEFAGYGQLEAGELKSLLDELKLKAIGSHVSLPSIRSRLAEEVAFVKAIGGQYMICPSIPMEMRHSAAPWKNLFSELEEAGRLVREAGLTFGYHNHAFEFEFEVEGRFVFDALLGTTSPEHVVAEMDACWVHVGGQDPIAYLHQYGGRIPLIHLKDYGPVEAGGKDTVELGKGEQDLHAIIQAASAADVQWLIVEQDRCQNAPLQSVSDSYSWLRQVLGE</sequence>
<reference evidence="2 3" key="1">
    <citation type="submission" date="2021-07" db="EMBL/GenBank/DDBJ databases">
        <title>Paenibacillus radiodurans sp. nov., isolated from the southeastern edge of Tengger Desert.</title>
        <authorList>
            <person name="Zhang G."/>
        </authorList>
    </citation>
    <scope>NUCLEOTIDE SEQUENCE [LARGE SCALE GENOMIC DNA]</scope>
    <source>
        <strain evidence="2 3">CCM 7311</strain>
    </source>
</reference>
<evidence type="ECO:0000313" key="3">
    <source>
        <dbReference type="Proteomes" id="UP001519887"/>
    </source>
</evidence>
<proteinExistence type="predicted"/>
<keyword evidence="3" id="KW-1185">Reference proteome</keyword>
<feature type="domain" description="Xylose isomerase-like TIM barrel" evidence="1">
    <location>
        <begin position="26"/>
        <end position="252"/>
    </location>
</feature>
<evidence type="ECO:0000259" key="1">
    <source>
        <dbReference type="Pfam" id="PF01261"/>
    </source>
</evidence>
<name>A0ABS7BX95_9BACL</name>
<dbReference type="GO" id="GO:0016853">
    <property type="term" value="F:isomerase activity"/>
    <property type="evidence" value="ECO:0007669"/>
    <property type="project" value="UniProtKB-KW"/>
</dbReference>
<dbReference type="Proteomes" id="UP001519887">
    <property type="component" value="Unassembled WGS sequence"/>
</dbReference>
<dbReference type="InterPro" id="IPR013022">
    <property type="entry name" value="Xyl_isomerase-like_TIM-brl"/>
</dbReference>
<accession>A0ABS7BX95</accession>
<dbReference type="InterPro" id="IPR050312">
    <property type="entry name" value="IolE/XylAMocC-like"/>
</dbReference>
<comment type="caution">
    <text evidence="2">The sequence shown here is derived from an EMBL/GenBank/DDBJ whole genome shotgun (WGS) entry which is preliminary data.</text>
</comment>
<keyword evidence="2" id="KW-0413">Isomerase</keyword>
<dbReference type="PANTHER" id="PTHR12110:SF41">
    <property type="entry name" value="INOSOSE DEHYDRATASE"/>
    <property type="match status" value="1"/>
</dbReference>
<dbReference type="RefSeq" id="WP_210037949.1">
    <property type="nucleotide sequence ID" value="NZ_JBHLVU010000022.1"/>
</dbReference>
<organism evidence="2 3">
    <name type="scientific">Paenibacillus sepulcri</name>
    <dbReference type="NCBI Taxonomy" id="359917"/>
    <lineage>
        <taxon>Bacteria</taxon>
        <taxon>Bacillati</taxon>
        <taxon>Bacillota</taxon>
        <taxon>Bacilli</taxon>
        <taxon>Bacillales</taxon>
        <taxon>Paenibacillaceae</taxon>
        <taxon>Paenibacillus</taxon>
    </lineage>
</organism>
<dbReference type="EMBL" id="JAHZIK010000057">
    <property type="protein sequence ID" value="MBW7453284.1"/>
    <property type="molecule type" value="Genomic_DNA"/>
</dbReference>